<sequence>MRFRHDFGHRLFALASSQENRRTDKHKASHEHRGHLLGSQPLSYTKLASLLGQGAELYSTNLTDGFGWEQYQALHGERATLLFARDTSGWVHVVSPESNLKPVAGWTLLAVIQPQASTTE</sequence>
<accession>A0A125QJB7</accession>
<organism evidence="1 2">
    <name type="scientific">Pseudomonas fluorescens</name>
    <dbReference type="NCBI Taxonomy" id="294"/>
    <lineage>
        <taxon>Bacteria</taxon>
        <taxon>Pseudomonadati</taxon>
        <taxon>Pseudomonadota</taxon>
        <taxon>Gammaproteobacteria</taxon>
        <taxon>Pseudomonadales</taxon>
        <taxon>Pseudomonadaceae</taxon>
        <taxon>Pseudomonas</taxon>
    </lineage>
</organism>
<protein>
    <submittedName>
        <fullName evidence="1">Uncharacterized protein</fullName>
    </submittedName>
</protein>
<dbReference type="PATRIC" id="fig|294.194.peg.322"/>
<gene>
    <name evidence="1" type="ORF">PFLmoz3_00295</name>
</gene>
<name>A0A125QJB7_PSEFL</name>
<comment type="caution">
    <text evidence="1">The sequence shown here is derived from an EMBL/GenBank/DDBJ whole genome shotgun (WGS) entry which is preliminary data.</text>
</comment>
<dbReference type="EMBL" id="LCYA01000002">
    <property type="protein sequence ID" value="KWV90297.1"/>
    <property type="molecule type" value="Genomic_DNA"/>
</dbReference>
<proteinExistence type="predicted"/>
<evidence type="ECO:0000313" key="1">
    <source>
        <dbReference type="EMBL" id="KWV90297.1"/>
    </source>
</evidence>
<dbReference type="Proteomes" id="UP000061348">
    <property type="component" value="Unassembled WGS sequence"/>
</dbReference>
<dbReference type="AlphaFoldDB" id="A0A125QJB7"/>
<reference evidence="1 2" key="1">
    <citation type="submission" date="2015-05" db="EMBL/GenBank/DDBJ databases">
        <title>A genomic and transcriptomic approach to investigate the blue pigment phenotype in Pseudomonas fluorescens.</title>
        <authorList>
            <person name="Andreani N.A."/>
            <person name="Cardazzo B."/>
        </authorList>
    </citation>
    <scope>NUCLEOTIDE SEQUENCE [LARGE SCALE GENOMIC DNA]</scope>
    <source>
        <strain evidence="1 2">Ps_22</strain>
    </source>
</reference>
<evidence type="ECO:0000313" key="2">
    <source>
        <dbReference type="Proteomes" id="UP000061348"/>
    </source>
</evidence>